<protein>
    <submittedName>
        <fullName evidence="1">PiggyBac transposable element-derived protein 4-like</fullName>
    </submittedName>
</protein>
<name>A0ABD2AF66_VESSQ</name>
<reference evidence="1 2" key="1">
    <citation type="journal article" date="2024" name="Ann. Entomol. Soc. Am.">
        <title>Genomic analyses of the southern and eastern yellowjacket wasps (Hymenoptera: Vespidae) reveal evolutionary signatures of social life.</title>
        <authorList>
            <person name="Catto M.A."/>
            <person name="Caine P.B."/>
            <person name="Orr S.E."/>
            <person name="Hunt B.G."/>
            <person name="Goodisman M.A.D."/>
        </authorList>
    </citation>
    <scope>NUCLEOTIDE SEQUENCE [LARGE SCALE GENOMIC DNA]</scope>
    <source>
        <strain evidence="1">233</strain>
        <tissue evidence="1">Head and thorax</tissue>
    </source>
</reference>
<dbReference type="Proteomes" id="UP001607302">
    <property type="component" value="Unassembled WGS sequence"/>
</dbReference>
<evidence type="ECO:0000313" key="1">
    <source>
        <dbReference type="EMBL" id="KAL2719268.1"/>
    </source>
</evidence>
<accession>A0ABD2AF66</accession>
<sequence length="196" mass="22616">MLKKCYGEFFHEHITGDKIIILYKSNNCTLTIHKSKSINKITIIINTKHKSVQINTTESEYLKQLYIITKPNSASMSSVKWQESTASNQNHIDGLCNINAWIPYKETSVQNISRQQFLLQIAKQFSSRRKGKRTRNIKIEDNGFEINFITNQCTITNDKEIIVIADSVENLLELQTNHESSHGTWHKNAYSHSTEN</sequence>
<dbReference type="EMBL" id="JAUDFV010000151">
    <property type="protein sequence ID" value="KAL2719268.1"/>
    <property type="molecule type" value="Genomic_DNA"/>
</dbReference>
<organism evidence="1 2">
    <name type="scientific">Vespula squamosa</name>
    <name type="common">Southern yellow jacket</name>
    <name type="synonym">Wasp</name>
    <dbReference type="NCBI Taxonomy" id="30214"/>
    <lineage>
        <taxon>Eukaryota</taxon>
        <taxon>Metazoa</taxon>
        <taxon>Ecdysozoa</taxon>
        <taxon>Arthropoda</taxon>
        <taxon>Hexapoda</taxon>
        <taxon>Insecta</taxon>
        <taxon>Pterygota</taxon>
        <taxon>Neoptera</taxon>
        <taxon>Endopterygota</taxon>
        <taxon>Hymenoptera</taxon>
        <taxon>Apocrita</taxon>
        <taxon>Aculeata</taxon>
        <taxon>Vespoidea</taxon>
        <taxon>Vespidae</taxon>
        <taxon>Vespinae</taxon>
        <taxon>Vespula</taxon>
    </lineage>
</organism>
<proteinExistence type="predicted"/>
<dbReference type="AlphaFoldDB" id="A0ABD2AF66"/>
<keyword evidence="2" id="KW-1185">Reference proteome</keyword>
<comment type="caution">
    <text evidence="1">The sequence shown here is derived from an EMBL/GenBank/DDBJ whole genome shotgun (WGS) entry which is preliminary data.</text>
</comment>
<gene>
    <name evidence="1" type="ORF">V1478_011687</name>
</gene>
<evidence type="ECO:0000313" key="2">
    <source>
        <dbReference type="Proteomes" id="UP001607302"/>
    </source>
</evidence>